<accession>A0ACB9YLL2</accession>
<reference evidence="1 2" key="1">
    <citation type="journal article" date="2022" name="New Phytol.">
        <title>Ecological generalism drives hyperdiversity of secondary metabolite gene clusters in xylarialean endophytes.</title>
        <authorList>
            <person name="Franco M.E.E."/>
            <person name="Wisecaver J.H."/>
            <person name="Arnold A.E."/>
            <person name="Ju Y.M."/>
            <person name="Slot J.C."/>
            <person name="Ahrendt S."/>
            <person name="Moore L.P."/>
            <person name="Eastman K.E."/>
            <person name="Scott K."/>
            <person name="Konkel Z."/>
            <person name="Mondo S.J."/>
            <person name="Kuo A."/>
            <person name="Hayes R.D."/>
            <person name="Haridas S."/>
            <person name="Andreopoulos B."/>
            <person name="Riley R."/>
            <person name="LaButti K."/>
            <person name="Pangilinan J."/>
            <person name="Lipzen A."/>
            <person name="Amirebrahimi M."/>
            <person name="Yan J."/>
            <person name="Adam C."/>
            <person name="Keymanesh K."/>
            <person name="Ng V."/>
            <person name="Louie K."/>
            <person name="Northen T."/>
            <person name="Drula E."/>
            <person name="Henrissat B."/>
            <person name="Hsieh H.M."/>
            <person name="Youens-Clark K."/>
            <person name="Lutzoni F."/>
            <person name="Miadlikowska J."/>
            <person name="Eastwood D.C."/>
            <person name="Hamelin R.C."/>
            <person name="Grigoriev I.V."/>
            <person name="U'Ren J.M."/>
        </authorList>
    </citation>
    <scope>NUCLEOTIDE SEQUENCE [LARGE SCALE GENOMIC DNA]</scope>
    <source>
        <strain evidence="1 2">CBS 119005</strain>
    </source>
</reference>
<gene>
    <name evidence="1" type="ORF">F4820DRAFT_438932</name>
</gene>
<sequence>MSKMAIGAKVHWLAPTSIVCGLLAGVLMAVGHHLYYASLVGTSAESDRVVAGYRLSNQQFTLAVGTAFATIVRALLLFSVSIAYVQVLWQAVKHTRKVNTLNEIDAMFSVLSNIFAFWRASVWWRYPLLLLIALIAWLLPIAFIVPPATLSVIVVPSSTSALQVVPNFDYTSLRYVVGMPQIASSFRYETSTRDYEYYTQYLYNGPSIEVQKVATAVAAGGAILPIAPPAPNSSWVLDFYGPCG</sequence>
<evidence type="ECO:0000313" key="1">
    <source>
        <dbReference type="EMBL" id="KAI4859700.1"/>
    </source>
</evidence>
<organism evidence="1 2">
    <name type="scientific">Hypoxylon rubiginosum</name>
    <dbReference type="NCBI Taxonomy" id="110542"/>
    <lineage>
        <taxon>Eukaryota</taxon>
        <taxon>Fungi</taxon>
        <taxon>Dikarya</taxon>
        <taxon>Ascomycota</taxon>
        <taxon>Pezizomycotina</taxon>
        <taxon>Sordariomycetes</taxon>
        <taxon>Xylariomycetidae</taxon>
        <taxon>Xylariales</taxon>
        <taxon>Hypoxylaceae</taxon>
        <taxon>Hypoxylon</taxon>
    </lineage>
</organism>
<dbReference type="Proteomes" id="UP001497700">
    <property type="component" value="Unassembled WGS sequence"/>
</dbReference>
<dbReference type="EMBL" id="MU393617">
    <property type="protein sequence ID" value="KAI4859700.1"/>
    <property type="molecule type" value="Genomic_DNA"/>
</dbReference>
<comment type="caution">
    <text evidence="1">The sequence shown here is derived from an EMBL/GenBank/DDBJ whole genome shotgun (WGS) entry which is preliminary data.</text>
</comment>
<name>A0ACB9YLL2_9PEZI</name>
<evidence type="ECO:0000313" key="2">
    <source>
        <dbReference type="Proteomes" id="UP001497700"/>
    </source>
</evidence>
<proteinExistence type="predicted"/>
<keyword evidence="2" id="KW-1185">Reference proteome</keyword>
<protein>
    <submittedName>
        <fullName evidence="1">Uncharacterized protein</fullName>
    </submittedName>
</protein>